<comment type="caution">
    <text evidence="1">The sequence shown here is derived from an EMBL/GenBank/DDBJ whole genome shotgun (WGS) entry which is preliminary data.</text>
</comment>
<evidence type="ECO:0000313" key="1">
    <source>
        <dbReference type="EMBL" id="TBU06371.1"/>
    </source>
</evidence>
<name>A0A4Q9LGS5_9MICR</name>
<dbReference type="VEuPathDB" id="MicrosporidiaDB:CWI39_0506p0010"/>
<protein>
    <submittedName>
        <fullName evidence="1">Uncharacterized protein</fullName>
    </submittedName>
</protein>
<accession>A0A4Q9LGS5</accession>
<dbReference type="Proteomes" id="UP000293045">
    <property type="component" value="Unassembled WGS sequence"/>
</dbReference>
<dbReference type="EMBL" id="PIXR01000506">
    <property type="protein sequence ID" value="TBU06371.1"/>
    <property type="molecule type" value="Genomic_DNA"/>
</dbReference>
<dbReference type="AlphaFoldDB" id="A0A4Q9LGS5"/>
<gene>
    <name evidence="1" type="ORF">CWI39_0506p0010</name>
</gene>
<proteinExistence type="predicted"/>
<sequence>MYTEIEPPKIKRRKLSVTENNINFQRSRSNSLGTNENYIFDRNKLEEPLVIKFGTKKFLSGKGEYFLLLVKHVLKLYRSIDLSKYKRFSRCLLHVKAVNPPKNEHWNDFIAFLVKEEIIERISSGKFRIIKQ</sequence>
<reference evidence="1 2" key="1">
    <citation type="submission" date="2017-12" db="EMBL/GenBank/DDBJ databases">
        <authorList>
            <person name="Pombert J.-F."/>
            <person name="Haag K.L."/>
            <person name="Ebert D."/>
        </authorList>
    </citation>
    <scope>NUCLEOTIDE SEQUENCE [LARGE SCALE GENOMIC DNA]</scope>
    <source>
        <strain evidence="1">IL-BN-2</strain>
    </source>
</reference>
<dbReference type="VEuPathDB" id="MicrosporidiaDB:CWI36_0586p0020"/>
<organism evidence="1 2">
    <name type="scientific">Hamiltosporidium magnivora</name>
    <dbReference type="NCBI Taxonomy" id="148818"/>
    <lineage>
        <taxon>Eukaryota</taxon>
        <taxon>Fungi</taxon>
        <taxon>Fungi incertae sedis</taxon>
        <taxon>Microsporidia</taxon>
        <taxon>Dubosqiidae</taxon>
        <taxon>Hamiltosporidium</taxon>
    </lineage>
</organism>
<evidence type="ECO:0000313" key="2">
    <source>
        <dbReference type="Proteomes" id="UP000293045"/>
    </source>
</evidence>